<accession>A0A915J685</accession>
<proteinExistence type="predicted"/>
<keyword evidence="1" id="KW-1185">Reference proteome</keyword>
<dbReference type="AlphaFoldDB" id="A0A915J685"/>
<sequence length="129" mass="14952">MDIKSIYQRFSSQQMCYLANLLFFSIYTIEIIATSDLDLNIFGPSSFADTMNTLAQTYSQKRTLSLRQNGANSSNNRVSFHYYDFDHVNETEMLRSWNYNFVPISMSILEPRDDVTEISKLGKDSMKTL</sequence>
<reference evidence="2" key="1">
    <citation type="submission" date="2022-11" db="UniProtKB">
        <authorList>
            <consortium name="WormBaseParasite"/>
        </authorList>
    </citation>
    <scope>IDENTIFICATION</scope>
</reference>
<evidence type="ECO:0000313" key="1">
    <source>
        <dbReference type="Proteomes" id="UP000887565"/>
    </source>
</evidence>
<evidence type="ECO:0000313" key="2">
    <source>
        <dbReference type="WBParaSite" id="nRc.2.0.1.t21248-RA"/>
    </source>
</evidence>
<organism evidence="1 2">
    <name type="scientific">Romanomermis culicivorax</name>
    <name type="common">Nematode worm</name>
    <dbReference type="NCBI Taxonomy" id="13658"/>
    <lineage>
        <taxon>Eukaryota</taxon>
        <taxon>Metazoa</taxon>
        <taxon>Ecdysozoa</taxon>
        <taxon>Nematoda</taxon>
        <taxon>Enoplea</taxon>
        <taxon>Dorylaimia</taxon>
        <taxon>Mermithida</taxon>
        <taxon>Mermithoidea</taxon>
        <taxon>Mermithidae</taxon>
        <taxon>Romanomermis</taxon>
    </lineage>
</organism>
<protein>
    <submittedName>
        <fullName evidence="2">Uncharacterized protein</fullName>
    </submittedName>
</protein>
<name>A0A915J685_ROMCU</name>
<dbReference type="WBParaSite" id="nRc.2.0.1.t21248-RA">
    <property type="protein sequence ID" value="nRc.2.0.1.t21248-RA"/>
    <property type="gene ID" value="nRc.2.0.1.g21248"/>
</dbReference>
<dbReference type="Proteomes" id="UP000887565">
    <property type="component" value="Unplaced"/>
</dbReference>